<dbReference type="GO" id="GO:0017004">
    <property type="term" value="P:cytochrome complex assembly"/>
    <property type="evidence" value="ECO:0007669"/>
    <property type="project" value="InterPro"/>
</dbReference>
<evidence type="ECO:0000313" key="8">
    <source>
        <dbReference type="Proteomes" id="UP000183508"/>
    </source>
</evidence>
<reference evidence="8" key="1">
    <citation type="submission" date="2016-10" db="EMBL/GenBank/DDBJ databases">
        <authorList>
            <person name="Varghese N."/>
        </authorList>
    </citation>
    <scope>NUCLEOTIDE SEQUENCE [LARGE SCALE GENOMIC DNA]</scope>
    <source>
        <strain evidence="8">DSM 17980</strain>
    </source>
</reference>
<evidence type="ECO:0000256" key="5">
    <source>
        <dbReference type="ARBA" id="ARBA00023136"/>
    </source>
</evidence>
<feature type="transmembrane region" description="Helical" evidence="6">
    <location>
        <begin position="101"/>
        <end position="122"/>
    </location>
</feature>
<evidence type="ECO:0000256" key="3">
    <source>
        <dbReference type="ARBA" id="ARBA00022692"/>
    </source>
</evidence>
<dbReference type="Proteomes" id="UP000183508">
    <property type="component" value="Unassembled WGS sequence"/>
</dbReference>
<dbReference type="RefSeq" id="WP_074954558.1">
    <property type="nucleotide sequence ID" value="NZ_FPBV01000017.1"/>
</dbReference>
<feature type="transmembrane region" description="Helical" evidence="6">
    <location>
        <begin position="198"/>
        <end position="218"/>
    </location>
</feature>
<dbReference type="GO" id="GO:0016020">
    <property type="term" value="C:membrane"/>
    <property type="evidence" value="ECO:0007669"/>
    <property type="project" value="UniProtKB-SubCell"/>
</dbReference>
<dbReference type="Pfam" id="PF03379">
    <property type="entry name" value="CcmB"/>
    <property type="match status" value="1"/>
</dbReference>
<feature type="transmembrane region" description="Helical" evidence="6">
    <location>
        <begin position="134"/>
        <end position="156"/>
    </location>
</feature>
<comment type="subcellular location">
    <subcellularLocation>
        <location evidence="1">Membrane</location>
        <topology evidence="1">Multi-pass membrane protein</topology>
    </subcellularLocation>
</comment>
<dbReference type="InterPro" id="IPR003544">
    <property type="entry name" value="Cyt_c_biogenesis_CcmB"/>
</dbReference>
<dbReference type="STRING" id="392015.SAMN05421543_11770"/>
<comment type="similarity">
    <text evidence="2">Belongs to the CcmB/CycW/HelB family.</text>
</comment>
<sequence length="224" mass="24434">MTGWRAFLHLLWRDVRIEARRPQFFAASASFGVLLVFVTGIALDAAEHLPAEWVSGVLWLDIFYAATVGVHRHDFKDQEWGGGEGVLLAPVDRSMIFYARWVSVSLFIAASGLVMAAAWFLLLNPPPPAQPGLFAFALGAGALGLGGVATFVAALTAHTRLRDVLTPLLLFPLAIPLFIGVVRLTAYALEPTLGHPRVWVADVLGYIAAMLVVPWLVYEWVMEG</sequence>
<dbReference type="GO" id="GO:0015232">
    <property type="term" value="F:heme transmembrane transporter activity"/>
    <property type="evidence" value="ECO:0007669"/>
    <property type="project" value="InterPro"/>
</dbReference>
<keyword evidence="5 6" id="KW-0472">Membrane</keyword>
<dbReference type="EMBL" id="FPBV01000017">
    <property type="protein sequence ID" value="SFU98877.1"/>
    <property type="molecule type" value="Genomic_DNA"/>
</dbReference>
<evidence type="ECO:0000256" key="6">
    <source>
        <dbReference type="SAM" id="Phobius"/>
    </source>
</evidence>
<keyword evidence="4 6" id="KW-1133">Transmembrane helix</keyword>
<evidence type="ECO:0000313" key="7">
    <source>
        <dbReference type="EMBL" id="SFU98877.1"/>
    </source>
</evidence>
<protein>
    <submittedName>
        <fullName evidence="7">Heme exporter protein A/heme exporter protein B</fullName>
    </submittedName>
</protein>
<feature type="transmembrane region" description="Helical" evidence="6">
    <location>
        <begin position="24"/>
        <end position="43"/>
    </location>
</feature>
<evidence type="ECO:0000256" key="4">
    <source>
        <dbReference type="ARBA" id="ARBA00022989"/>
    </source>
</evidence>
<proteinExistence type="inferred from homology"/>
<organism evidence="7 8">
    <name type="scientific">Alicyclobacillus macrosporangiidus</name>
    <dbReference type="NCBI Taxonomy" id="392015"/>
    <lineage>
        <taxon>Bacteria</taxon>
        <taxon>Bacillati</taxon>
        <taxon>Bacillota</taxon>
        <taxon>Bacilli</taxon>
        <taxon>Bacillales</taxon>
        <taxon>Alicyclobacillaceae</taxon>
        <taxon>Alicyclobacillus</taxon>
    </lineage>
</organism>
<dbReference type="AlphaFoldDB" id="A0A1I7KN45"/>
<keyword evidence="3 6" id="KW-0812">Transmembrane</keyword>
<accession>A0A1I7KN45</accession>
<gene>
    <name evidence="7" type="ORF">SAMN05421543_11770</name>
</gene>
<evidence type="ECO:0000256" key="2">
    <source>
        <dbReference type="ARBA" id="ARBA00010544"/>
    </source>
</evidence>
<feature type="transmembrane region" description="Helical" evidence="6">
    <location>
        <begin position="168"/>
        <end position="186"/>
    </location>
</feature>
<dbReference type="eggNOG" id="COG2386">
    <property type="taxonomic scope" value="Bacteria"/>
</dbReference>
<feature type="transmembrane region" description="Helical" evidence="6">
    <location>
        <begin position="49"/>
        <end position="70"/>
    </location>
</feature>
<keyword evidence="8" id="KW-1185">Reference proteome</keyword>
<name>A0A1I7KN45_9BACL</name>
<evidence type="ECO:0000256" key="1">
    <source>
        <dbReference type="ARBA" id="ARBA00004141"/>
    </source>
</evidence>